<evidence type="ECO:0000256" key="1">
    <source>
        <dbReference type="SAM" id="MobiDB-lite"/>
    </source>
</evidence>
<dbReference type="GO" id="GO:0005524">
    <property type="term" value="F:ATP binding"/>
    <property type="evidence" value="ECO:0007669"/>
    <property type="project" value="InterPro"/>
</dbReference>
<dbReference type="PROSITE" id="PS50011">
    <property type="entry name" value="PROTEIN_KINASE_DOM"/>
    <property type="match status" value="1"/>
</dbReference>
<keyword evidence="3" id="KW-0808">Transferase</keyword>
<dbReference type="InterPro" id="IPR000719">
    <property type="entry name" value="Prot_kinase_dom"/>
</dbReference>
<dbReference type="EMBL" id="VSRR010033151">
    <property type="protein sequence ID" value="MPC71584.1"/>
    <property type="molecule type" value="Genomic_DNA"/>
</dbReference>
<gene>
    <name evidence="3" type="primary">sbk1_2</name>
    <name evidence="3" type="ORF">E2C01_065864</name>
</gene>
<feature type="region of interest" description="Disordered" evidence="1">
    <location>
        <begin position="80"/>
        <end position="105"/>
    </location>
</feature>
<dbReference type="SUPFAM" id="SSF56112">
    <property type="entry name" value="Protein kinase-like (PK-like)"/>
    <property type="match status" value="1"/>
</dbReference>
<protein>
    <submittedName>
        <fullName evidence="3">Serine/threonine-protein kinase SBK1</fullName>
    </submittedName>
</protein>
<dbReference type="Gene3D" id="1.10.510.10">
    <property type="entry name" value="Transferase(Phosphotransferase) domain 1"/>
    <property type="match status" value="1"/>
</dbReference>
<feature type="compositionally biased region" description="Low complexity" evidence="1">
    <location>
        <begin position="44"/>
        <end position="55"/>
    </location>
</feature>
<dbReference type="SMART" id="SM00220">
    <property type="entry name" value="S_TKc"/>
    <property type="match status" value="1"/>
</dbReference>
<dbReference type="Proteomes" id="UP000324222">
    <property type="component" value="Unassembled WGS sequence"/>
</dbReference>
<name>A0A5B7HT04_PORTR</name>
<evidence type="ECO:0000313" key="4">
    <source>
        <dbReference type="Proteomes" id="UP000324222"/>
    </source>
</evidence>
<organism evidence="3 4">
    <name type="scientific">Portunus trituberculatus</name>
    <name type="common">Swimming crab</name>
    <name type="synonym">Neptunus trituberculatus</name>
    <dbReference type="NCBI Taxonomy" id="210409"/>
    <lineage>
        <taxon>Eukaryota</taxon>
        <taxon>Metazoa</taxon>
        <taxon>Ecdysozoa</taxon>
        <taxon>Arthropoda</taxon>
        <taxon>Crustacea</taxon>
        <taxon>Multicrustacea</taxon>
        <taxon>Malacostraca</taxon>
        <taxon>Eumalacostraca</taxon>
        <taxon>Eucarida</taxon>
        <taxon>Decapoda</taxon>
        <taxon>Pleocyemata</taxon>
        <taxon>Brachyura</taxon>
        <taxon>Eubrachyura</taxon>
        <taxon>Portunoidea</taxon>
        <taxon>Portunidae</taxon>
        <taxon>Portuninae</taxon>
        <taxon>Portunus</taxon>
    </lineage>
</organism>
<keyword evidence="4" id="KW-1185">Reference proteome</keyword>
<evidence type="ECO:0000259" key="2">
    <source>
        <dbReference type="PROSITE" id="PS50011"/>
    </source>
</evidence>
<dbReference type="OrthoDB" id="4062651at2759"/>
<evidence type="ECO:0000313" key="3">
    <source>
        <dbReference type="EMBL" id="MPC71584.1"/>
    </source>
</evidence>
<dbReference type="AlphaFoldDB" id="A0A5B7HT04"/>
<reference evidence="3 4" key="1">
    <citation type="submission" date="2019-05" db="EMBL/GenBank/DDBJ databases">
        <title>Another draft genome of Portunus trituberculatus and its Hox gene families provides insights of decapod evolution.</title>
        <authorList>
            <person name="Jeong J.-H."/>
            <person name="Song I."/>
            <person name="Kim S."/>
            <person name="Choi T."/>
            <person name="Kim D."/>
            <person name="Ryu S."/>
            <person name="Kim W."/>
        </authorList>
    </citation>
    <scope>NUCLEOTIDE SEQUENCE [LARGE SCALE GENOMIC DNA]</scope>
    <source>
        <tissue evidence="3">Muscle</tissue>
    </source>
</reference>
<dbReference type="GO" id="GO:0004674">
    <property type="term" value="F:protein serine/threonine kinase activity"/>
    <property type="evidence" value="ECO:0007669"/>
    <property type="project" value="TreeGrafter"/>
</dbReference>
<feature type="region of interest" description="Disordered" evidence="1">
    <location>
        <begin position="1"/>
        <end position="57"/>
    </location>
</feature>
<dbReference type="PANTHER" id="PTHR24359:SF1">
    <property type="entry name" value="INHIBITOR OF NUCLEAR FACTOR KAPPA-B KINASE EPSILON SUBUNIT HOMOLOG 1-RELATED"/>
    <property type="match status" value="1"/>
</dbReference>
<sequence>MSSSAARRSHSMAVRGEGLRVAAVRRSNSARSTGSCCLRRKGSTRSTSSRTSTTSANNTCGYCLNRSGAAVSRKTSSASCTGAAHHQHQQRRRSSGGSAAECRRRVGQHPHLAPEEGEVQQGAARHLVELIGRRGVGEAAAKQVARQMTAALQHMHERGVVHRDALPDNILVEGRRPLLLRLAGLNLAAEEGALVRRGDCPEGWLPPEVLTLLPAEGYAAHTAQDAWQLGLLLVVCLTGALPWAAADTTDPHYAAWAAWARRASTRMPPRFRSFSPRFLRLLRRLLQPRPELRAGVSEVDKYLQDAWMGGEETKGAASGRLRRRMSGLLARAGASLTRLLGPAPPEPHVSAKVCFTDTITPASRPDLLPAP</sequence>
<feature type="domain" description="Protein kinase" evidence="2">
    <location>
        <begin position="1"/>
        <end position="308"/>
    </location>
</feature>
<dbReference type="Pfam" id="PF00069">
    <property type="entry name" value="Pkinase"/>
    <property type="match status" value="1"/>
</dbReference>
<comment type="caution">
    <text evidence="3">The sequence shown here is derived from an EMBL/GenBank/DDBJ whole genome shotgun (WGS) entry which is preliminary data.</text>
</comment>
<feature type="compositionally biased region" description="Low complexity" evidence="1">
    <location>
        <begin position="20"/>
        <end position="32"/>
    </location>
</feature>
<dbReference type="PANTHER" id="PTHR24359">
    <property type="entry name" value="SERINE/THREONINE-PROTEIN KINASE SBK1"/>
    <property type="match status" value="1"/>
</dbReference>
<dbReference type="InterPro" id="IPR011009">
    <property type="entry name" value="Kinase-like_dom_sf"/>
</dbReference>
<feature type="compositionally biased region" description="Basic residues" evidence="1">
    <location>
        <begin position="85"/>
        <end position="94"/>
    </location>
</feature>
<keyword evidence="3" id="KW-0418">Kinase</keyword>
<proteinExistence type="predicted"/>
<accession>A0A5B7HT04</accession>